<dbReference type="GO" id="GO:0005886">
    <property type="term" value="C:plasma membrane"/>
    <property type="evidence" value="ECO:0007669"/>
    <property type="project" value="UniProtKB-SubCell"/>
</dbReference>
<evidence type="ECO:0000256" key="2">
    <source>
        <dbReference type="ARBA" id="ARBA00022475"/>
    </source>
</evidence>
<dbReference type="InterPro" id="IPR017452">
    <property type="entry name" value="GPCR_Rhodpsn_7TM"/>
</dbReference>
<comment type="similarity">
    <text evidence="13">Belongs to the G-protein coupled receptor 1 family.</text>
</comment>
<evidence type="ECO:0000256" key="7">
    <source>
        <dbReference type="ARBA" id="ARBA00023040"/>
    </source>
</evidence>
<dbReference type="PRINTS" id="PR00245">
    <property type="entry name" value="OLFACTORYR"/>
</dbReference>
<evidence type="ECO:0000313" key="16">
    <source>
        <dbReference type="EMBL" id="KAG8560300.1"/>
    </source>
</evidence>
<feature type="transmembrane region" description="Helical" evidence="14">
    <location>
        <begin position="237"/>
        <end position="259"/>
    </location>
</feature>
<reference evidence="16" key="1">
    <citation type="thesis" date="2020" institute="ProQuest LLC" country="789 East Eisenhower Parkway, Ann Arbor, MI, USA">
        <title>Comparative Genomics and Chromosome Evolution.</title>
        <authorList>
            <person name="Mudd A.B."/>
        </authorList>
    </citation>
    <scope>NUCLEOTIDE SEQUENCE</scope>
    <source>
        <strain evidence="16">237g6f4</strain>
        <tissue evidence="16">Blood</tissue>
    </source>
</reference>
<evidence type="ECO:0000313" key="17">
    <source>
        <dbReference type="Proteomes" id="UP000824782"/>
    </source>
</evidence>
<dbReference type="GO" id="GO:0004930">
    <property type="term" value="F:G protein-coupled receptor activity"/>
    <property type="evidence" value="ECO:0007669"/>
    <property type="project" value="UniProtKB-KW"/>
</dbReference>
<evidence type="ECO:0000259" key="15">
    <source>
        <dbReference type="PROSITE" id="PS50262"/>
    </source>
</evidence>
<evidence type="ECO:0000256" key="13">
    <source>
        <dbReference type="RuleBase" id="RU000688"/>
    </source>
</evidence>
<evidence type="ECO:0000256" key="4">
    <source>
        <dbReference type="ARBA" id="ARBA00022692"/>
    </source>
</evidence>
<dbReference type="Proteomes" id="UP000824782">
    <property type="component" value="Unassembled WGS sequence"/>
</dbReference>
<keyword evidence="5 14" id="KW-0552">Olfaction</keyword>
<evidence type="ECO:0000256" key="6">
    <source>
        <dbReference type="ARBA" id="ARBA00022989"/>
    </source>
</evidence>
<feature type="transmembrane region" description="Helical" evidence="14">
    <location>
        <begin position="271"/>
        <end position="288"/>
    </location>
</feature>
<keyword evidence="12 13" id="KW-0807">Transducer</keyword>
<sequence>MSVVNQTIVTEFILLAFGDLHQFRILLFIFVLLIYMTCVSGNVIIYLLIKLDASLHTPMYYFISVFVILEIIFVSTFVPKLLDILIAGGNRISFAACFLQLFCAVAVGEAECFLLTVMAFDRHLAITNPLHYFGIMSQACTKLALFPWISSIVSSSILTISTASLEYCGPNKINHFFCELAPLQKLSCSDSYASSMATSVAGVVGLLVPFSVIIGFYIHIIIKVLAIKTECGKQKAFSTCSSHLIVSSLFFCTAMTVYINPSNRHYDKYMAFIYLVIVPVLNPFIYTLRNKDVKNAFIKLLGKKQKQ</sequence>
<evidence type="ECO:0000256" key="11">
    <source>
        <dbReference type="ARBA" id="ARBA00023180"/>
    </source>
</evidence>
<dbReference type="FunFam" id="1.20.1070.10:FF:000010">
    <property type="entry name" value="Olfactory receptor"/>
    <property type="match status" value="1"/>
</dbReference>
<dbReference type="InterPro" id="IPR000276">
    <property type="entry name" value="GPCR_Rhodpsn"/>
</dbReference>
<dbReference type="Pfam" id="PF13853">
    <property type="entry name" value="7tm_4"/>
    <property type="match status" value="1"/>
</dbReference>
<evidence type="ECO:0000256" key="1">
    <source>
        <dbReference type="ARBA" id="ARBA00004651"/>
    </source>
</evidence>
<feature type="transmembrane region" description="Helical" evidence="14">
    <location>
        <begin position="98"/>
        <end position="120"/>
    </location>
</feature>
<accession>A0AAV7ALI1</accession>
<proteinExistence type="inferred from homology"/>
<protein>
    <recommendedName>
        <fullName evidence="14">Olfactory receptor</fullName>
    </recommendedName>
</protein>
<dbReference type="EMBL" id="WNYA01000007">
    <property type="protein sequence ID" value="KAG8560300.1"/>
    <property type="molecule type" value="Genomic_DNA"/>
</dbReference>
<keyword evidence="7 13" id="KW-0297">G-protein coupled receptor</keyword>
<keyword evidence="2 14" id="KW-1003">Cell membrane</keyword>
<feature type="domain" description="G-protein coupled receptors family 1 profile" evidence="15">
    <location>
        <begin position="41"/>
        <end position="286"/>
    </location>
</feature>
<dbReference type="InterPro" id="IPR050939">
    <property type="entry name" value="Olfactory_GPCR1"/>
</dbReference>
<dbReference type="PANTHER" id="PTHR24242:SF403">
    <property type="entry name" value="OLFACTORY RECEPTOR 5V1-LIKE"/>
    <property type="match status" value="1"/>
</dbReference>
<dbReference type="GO" id="GO:0004984">
    <property type="term" value="F:olfactory receptor activity"/>
    <property type="evidence" value="ECO:0007669"/>
    <property type="project" value="InterPro"/>
</dbReference>
<dbReference type="Gene3D" id="1.20.1070.10">
    <property type="entry name" value="Rhodopsin 7-helix transmembrane proteins"/>
    <property type="match status" value="1"/>
</dbReference>
<evidence type="ECO:0000256" key="10">
    <source>
        <dbReference type="ARBA" id="ARBA00023170"/>
    </source>
</evidence>
<keyword evidence="8 14" id="KW-0472">Membrane</keyword>
<comment type="subcellular location">
    <subcellularLocation>
        <location evidence="1 14">Cell membrane</location>
        <topology evidence="1 14">Multi-pass membrane protein</topology>
    </subcellularLocation>
</comment>
<dbReference type="AlphaFoldDB" id="A0AAV7ALI1"/>
<dbReference type="CDD" id="cd13954">
    <property type="entry name" value="7tmA_OR"/>
    <property type="match status" value="1"/>
</dbReference>
<evidence type="ECO:0000256" key="3">
    <source>
        <dbReference type="ARBA" id="ARBA00022606"/>
    </source>
</evidence>
<dbReference type="SUPFAM" id="SSF81321">
    <property type="entry name" value="Family A G protein-coupled receptor-like"/>
    <property type="match status" value="1"/>
</dbReference>
<comment type="caution">
    <text evidence="16">The sequence shown here is derived from an EMBL/GenBank/DDBJ whole genome shotgun (WGS) entry which is preliminary data.</text>
</comment>
<keyword evidence="10 13" id="KW-0675">Receptor</keyword>
<evidence type="ECO:0000256" key="12">
    <source>
        <dbReference type="ARBA" id="ARBA00023224"/>
    </source>
</evidence>
<evidence type="ECO:0000256" key="8">
    <source>
        <dbReference type="ARBA" id="ARBA00023136"/>
    </source>
</evidence>
<evidence type="ECO:0000256" key="14">
    <source>
        <dbReference type="RuleBase" id="RU363047"/>
    </source>
</evidence>
<feature type="transmembrane region" description="Helical" evidence="14">
    <location>
        <begin position="60"/>
        <end position="78"/>
    </location>
</feature>
<keyword evidence="9" id="KW-1015">Disulfide bond</keyword>
<feature type="transmembrane region" description="Helical" evidence="14">
    <location>
        <begin position="25"/>
        <end position="48"/>
    </location>
</feature>
<evidence type="ECO:0000256" key="9">
    <source>
        <dbReference type="ARBA" id="ARBA00023157"/>
    </source>
</evidence>
<keyword evidence="17" id="KW-1185">Reference proteome</keyword>
<dbReference type="PRINTS" id="PR00237">
    <property type="entry name" value="GPCRRHODOPSN"/>
</dbReference>
<keyword evidence="4 13" id="KW-0812">Transmembrane</keyword>
<feature type="transmembrane region" description="Helical" evidence="14">
    <location>
        <begin position="200"/>
        <end position="225"/>
    </location>
</feature>
<keyword evidence="11" id="KW-0325">Glycoprotein</keyword>
<gene>
    <name evidence="16" type="ORF">GDO81_014900</name>
</gene>
<dbReference type="PROSITE" id="PS00237">
    <property type="entry name" value="G_PROTEIN_RECEP_F1_1"/>
    <property type="match status" value="1"/>
</dbReference>
<keyword evidence="3 14" id="KW-0716">Sensory transduction</keyword>
<dbReference type="InterPro" id="IPR000725">
    <property type="entry name" value="Olfact_rcpt"/>
</dbReference>
<keyword evidence="6 14" id="KW-1133">Transmembrane helix</keyword>
<organism evidence="16 17">
    <name type="scientific">Engystomops pustulosus</name>
    <name type="common">Tungara frog</name>
    <name type="synonym">Physalaemus pustulosus</name>
    <dbReference type="NCBI Taxonomy" id="76066"/>
    <lineage>
        <taxon>Eukaryota</taxon>
        <taxon>Metazoa</taxon>
        <taxon>Chordata</taxon>
        <taxon>Craniata</taxon>
        <taxon>Vertebrata</taxon>
        <taxon>Euteleostomi</taxon>
        <taxon>Amphibia</taxon>
        <taxon>Batrachia</taxon>
        <taxon>Anura</taxon>
        <taxon>Neobatrachia</taxon>
        <taxon>Hyloidea</taxon>
        <taxon>Leptodactylidae</taxon>
        <taxon>Leiuperinae</taxon>
        <taxon>Engystomops</taxon>
    </lineage>
</organism>
<dbReference type="PANTHER" id="PTHR24242">
    <property type="entry name" value="G-PROTEIN COUPLED RECEPTOR"/>
    <property type="match status" value="1"/>
</dbReference>
<dbReference type="PROSITE" id="PS50262">
    <property type="entry name" value="G_PROTEIN_RECEP_F1_2"/>
    <property type="match status" value="1"/>
</dbReference>
<name>A0AAV7ALI1_ENGPU</name>
<evidence type="ECO:0000256" key="5">
    <source>
        <dbReference type="ARBA" id="ARBA00022725"/>
    </source>
</evidence>